<dbReference type="Proteomes" id="UP001217089">
    <property type="component" value="Unassembled WGS sequence"/>
</dbReference>
<dbReference type="InterPro" id="IPR007110">
    <property type="entry name" value="Ig-like_dom"/>
</dbReference>
<dbReference type="PROSITE" id="PS50835">
    <property type="entry name" value="IG_LIKE"/>
    <property type="match status" value="1"/>
</dbReference>
<dbReference type="Pfam" id="PF13927">
    <property type="entry name" value="Ig_3"/>
    <property type="match status" value="1"/>
</dbReference>
<comment type="caution">
    <text evidence="6">The sequence shown here is derived from an EMBL/GenBank/DDBJ whole genome shotgun (WGS) entry which is preliminary data.</text>
</comment>
<keyword evidence="3" id="KW-0472">Membrane</keyword>
<feature type="region of interest" description="Disordered" evidence="2">
    <location>
        <begin position="570"/>
        <end position="607"/>
    </location>
</feature>
<keyword evidence="3" id="KW-0812">Transmembrane</keyword>
<evidence type="ECO:0000256" key="1">
    <source>
        <dbReference type="ARBA" id="ARBA00023319"/>
    </source>
</evidence>
<feature type="transmembrane region" description="Helical" evidence="3">
    <location>
        <begin position="313"/>
        <end position="338"/>
    </location>
</feature>
<feature type="domain" description="Ig-like" evidence="4">
    <location>
        <begin position="5"/>
        <end position="93"/>
    </location>
</feature>
<keyword evidence="3" id="KW-1133">Transmembrane helix</keyword>
<evidence type="ECO:0000256" key="2">
    <source>
        <dbReference type="SAM" id="MobiDB-lite"/>
    </source>
</evidence>
<feature type="compositionally biased region" description="Basic and acidic residues" evidence="2">
    <location>
        <begin position="469"/>
        <end position="482"/>
    </location>
</feature>
<evidence type="ECO:0000313" key="7">
    <source>
        <dbReference type="Proteomes" id="UP001217089"/>
    </source>
</evidence>
<dbReference type="InterPro" id="IPR036179">
    <property type="entry name" value="Ig-like_dom_sf"/>
</dbReference>
<keyword evidence="1" id="KW-0393">Immunoglobulin domain</keyword>
<dbReference type="InterPro" id="IPR003961">
    <property type="entry name" value="FN3_dom"/>
</dbReference>
<accession>A0ABQ9EUW7</accession>
<dbReference type="SUPFAM" id="SSF48726">
    <property type="entry name" value="Immunoglobulin"/>
    <property type="match status" value="2"/>
</dbReference>
<dbReference type="PANTHER" id="PTHR14340">
    <property type="entry name" value="MICROFIBRIL-ASSOCIATED GLYCOPROTEIN 3"/>
    <property type="match status" value="1"/>
</dbReference>
<evidence type="ECO:0000313" key="6">
    <source>
        <dbReference type="EMBL" id="KAJ8307736.1"/>
    </source>
</evidence>
<dbReference type="SMART" id="SM00409">
    <property type="entry name" value="IG"/>
    <property type="match status" value="2"/>
</dbReference>
<dbReference type="InterPro" id="IPR036116">
    <property type="entry name" value="FN3_sf"/>
</dbReference>
<dbReference type="InterPro" id="IPR003599">
    <property type="entry name" value="Ig_sub"/>
</dbReference>
<feature type="domain" description="Fibronectin type-III" evidence="5">
    <location>
        <begin position="208"/>
        <end position="306"/>
    </location>
</feature>
<proteinExistence type="predicted"/>
<dbReference type="PANTHER" id="PTHR14340:SF13">
    <property type="entry name" value="TITIN"/>
    <property type="match status" value="1"/>
</dbReference>
<dbReference type="Gene3D" id="2.60.40.10">
    <property type="entry name" value="Immunoglobulins"/>
    <property type="match status" value="3"/>
</dbReference>
<dbReference type="CDD" id="cd00063">
    <property type="entry name" value="FN3"/>
    <property type="match status" value="1"/>
</dbReference>
<reference evidence="6 7" key="1">
    <citation type="submission" date="2022-12" db="EMBL/GenBank/DDBJ databases">
        <title>Chromosome-level genome of Tegillarca granosa.</title>
        <authorList>
            <person name="Kim J."/>
        </authorList>
    </citation>
    <scope>NUCLEOTIDE SEQUENCE [LARGE SCALE GENOMIC DNA]</scope>
    <source>
        <strain evidence="6">Teg-2019</strain>
        <tissue evidence="6">Adductor muscle</tissue>
    </source>
</reference>
<evidence type="ECO:0000259" key="5">
    <source>
        <dbReference type="PROSITE" id="PS50853"/>
    </source>
</evidence>
<dbReference type="SUPFAM" id="SSF49265">
    <property type="entry name" value="Fibronectin type III"/>
    <property type="match status" value="1"/>
</dbReference>
<keyword evidence="7" id="KW-1185">Reference proteome</keyword>
<evidence type="ECO:0000259" key="4">
    <source>
        <dbReference type="PROSITE" id="PS50835"/>
    </source>
</evidence>
<gene>
    <name evidence="6" type="ORF">KUTeg_014707</name>
</gene>
<dbReference type="InterPro" id="IPR013783">
    <property type="entry name" value="Ig-like_fold"/>
</dbReference>
<feature type="region of interest" description="Disordered" evidence="2">
    <location>
        <begin position="417"/>
        <end position="539"/>
    </location>
</feature>
<dbReference type="EMBL" id="JARBDR010000736">
    <property type="protein sequence ID" value="KAJ8307736.1"/>
    <property type="molecule type" value="Genomic_DNA"/>
</dbReference>
<dbReference type="SMART" id="SM00060">
    <property type="entry name" value="FN3"/>
    <property type="match status" value="1"/>
</dbReference>
<name>A0ABQ9EUW7_TEGGR</name>
<organism evidence="6 7">
    <name type="scientific">Tegillarca granosa</name>
    <name type="common">Malaysian cockle</name>
    <name type="synonym">Anadara granosa</name>
    <dbReference type="NCBI Taxonomy" id="220873"/>
    <lineage>
        <taxon>Eukaryota</taxon>
        <taxon>Metazoa</taxon>
        <taxon>Spiralia</taxon>
        <taxon>Lophotrochozoa</taxon>
        <taxon>Mollusca</taxon>
        <taxon>Bivalvia</taxon>
        <taxon>Autobranchia</taxon>
        <taxon>Pteriomorphia</taxon>
        <taxon>Arcoida</taxon>
        <taxon>Arcoidea</taxon>
        <taxon>Arcidae</taxon>
        <taxon>Tegillarca</taxon>
    </lineage>
</organism>
<evidence type="ECO:0000256" key="3">
    <source>
        <dbReference type="SAM" id="Phobius"/>
    </source>
</evidence>
<dbReference type="PROSITE" id="PS50853">
    <property type="entry name" value="FN3"/>
    <property type="match status" value="1"/>
</dbReference>
<sequence length="607" mass="67490">MNHPPAISSLDLVGSVREKTEGETAIFKCVVDSYPKSNVSWTSNTGKSRKDFIDLQKNISLYNIKVNCLDTGKYICTASNGIGNTVINETDLFVRCSPRIDKRYDQNNVTEIRIKDGQGLKISASYLAYPIANVTWVFSHQNSSDNTTKPLHHDEDDINIVNKSYIYWQTSELTKPIMTEDDFGTYTVTFQNDLSSASSVFYVNAARAPAPPLFVSSECLKDLTVNVSWMPGFNGGSEQTFVIQYRQSSENNFMIWTNKLQDQTINITENVKGLTNGVEYAFRVVAVNNYGETPSDEDSCKTAKPTSTDSSPLVLQIVGGTLGTLTGVAAVITLLLLLRRRKQTKAKKRNDEFSMNGKSRLTERDSCEEEGKIYDSLLSVDGMKVNILYEPAGPNFKPEGATGVKKYIYSEVKKPNRSGNTSGDIYAQVQKKEKESKEDSNKPSDLYAVVQKPKTKEPAEKNKKRFGKGKQEKPKRDSESKKNTVANEGNIYENVEKLNAENGAFGVSRTDKSLPGPSGTKSAGKPPKPEKPPKRNKNKLIYADLVLEEGTKDGNRFVIRGEEDRTQYVEIDFSKRAKPLPPDNEESEVKSPAEVTTSEDGKPKIKS</sequence>
<feature type="compositionally biased region" description="Basic and acidic residues" evidence="2">
    <location>
        <begin position="430"/>
        <end position="442"/>
    </location>
</feature>
<dbReference type="Pfam" id="PF00041">
    <property type="entry name" value="fn3"/>
    <property type="match status" value="1"/>
</dbReference>
<protein>
    <submittedName>
        <fullName evidence="6">Uncharacterized protein</fullName>
    </submittedName>
</protein>